<feature type="domain" description="Major facilitator superfamily (MFS) profile" evidence="6">
    <location>
        <begin position="112"/>
        <end position="539"/>
    </location>
</feature>
<evidence type="ECO:0000256" key="2">
    <source>
        <dbReference type="ARBA" id="ARBA00022692"/>
    </source>
</evidence>
<protein>
    <submittedName>
        <fullName evidence="8">Organic cation transporter protein-like</fullName>
    </submittedName>
</protein>
<dbReference type="InterPro" id="IPR020846">
    <property type="entry name" value="MFS_dom"/>
</dbReference>
<accession>A0ABM0H118</accession>
<comment type="subcellular location">
    <subcellularLocation>
        <location evidence="1">Membrane</location>
        <topology evidence="1">Multi-pass membrane protein</topology>
    </subcellularLocation>
</comment>
<dbReference type="InterPro" id="IPR005828">
    <property type="entry name" value="MFS_sugar_transport-like"/>
</dbReference>
<gene>
    <name evidence="8" type="primary">LOC100367337</name>
</gene>
<dbReference type="PANTHER" id="PTHR24064">
    <property type="entry name" value="SOLUTE CARRIER FAMILY 22 MEMBER"/>
    <property type="match status" value="1"/>
</dbReference>
<feature type="transmembrane region" description="Helical" evidence="5">
    <location>
        <begin position="394"/>
        <end position="415"/>
    </location>
</feature>
<dbReference type="SUPFAM" id="SSF103473">
    <property type="entry name" value="MFS general substrate transporter"/>
    <property type="match status" value="1"/>
</dbReference>
<dbReference type="GeneID" id="100367337"/>
<dbReference type="RefSeq" id="XP_002741807.2">
    <property type="nucleotide sequence ID" value="XM_002741761.2"/>
</dbReference>
<keyword evidence="4 5" id="KW-0472">Membrane</keyword>
<feature type="transmembrane region" description="Helical" evidence="5">
    <location>
        <begin position="424"/>
        <end position="443"/>
    </location>
</feature>
<evidence type="ECO:0000259" key="6">
    <source>
        <dbReference type="PROSITE" id="PS50850"/>
    </source>
</evidence>
<feature type="transmembrane region" description="Helical" evidence="5">
    <location>
        <begin position="273"/>
        <end position="292"/>
    </location>
</feature>
<keyword evidence="3 5" id="KW-1133">Transmembrane helix</keyword>
<dbReference type="CDD" id="cd17317">
    <property type="entry name" value="MFS_SLC22"/>
    <property type="match status" value="1"/>
</dbReference>
<evidence type="ECO:0000256" key="1">
    <source>
        <dbReference type="ARBA" id="ARBA00004141"/>
    </source>
</evidence>
<feature type="transmembrane region" description="Helical" evidence="5">
    <location>
        <begin position="248"/>
        <end position="267"/>
    </location>
</feature>
<dbReference type="InterPro" id="IPR036259">
    <property type="entry name" value="MFS_trans_sf"/>
</dbReference>
<proteinExistence type="predicted"/>
<reference evidence="8" key="1">
    <citation type="submission" date="2025-08" db="UniProtKB">
        <authorList>
            <consortium name="RefSeq"/>
        </authorList>
    </citation>
    <scope>IDENTIFICATION</scope>
    <source>
        <tissue evidence="8">Testes</tissue>
    </source>
</reference>
<dbReference type="Gene3D" id="1.20.1250.20">
    <property type="entry name" value="MFS general substrate transporter like domains"/>
    <property type="match status" value="1"/>
</dbReference>
<evidence type="ECO:0000256" key="3">
    <source>
        <dbReference type="ARBA" id="ARBA00022989"/>
    </source>
</evidence>
<feature type="transmembrane region" description="Helical" evidence="5">
    <location>
        <begin position="518"/>
        <end position="535"/>
    </location>
</feature>
<feature type="transmembrane region" description="Helical" evidence="5">
    <location>
        <begin position="218"/>
        <end position="236"/>
    </location>
</feature>
<feature type="transmembrane region" description="Helical" evidence="5">
    <location>
        <begin position="449"/>
        <end position="474"/>
    </location>
</feature>
<evidence type="ECO:0000256" key="5">
    <source>
        <dbReference type="SAM" id="Phobius"/>
    </source>
</evidence>
<evidence type="ECO:0000256" key="4">
    <source>
        <dbReference type="ARBA" id="ARBA00023136"/>
    </source>
</evidence>
<feature type="transmembrane region" description="Helical" evidence="5">
    <location>
        <begin position="486"/>
        <end position="506"/>
    </location>
</feature>
<evidence type="ECO:0000313" key="8">
    <source>
        <dbReference type="RefSeq" id="XP_002741807.2"/>
    </source>
</evidence>
<keyword evidence="2 5" id="KW-0812">Transmembrane</keyword>
<keyword evidence="7" id="KW-1185">Reference proteome</keyword>
<name>A0ABM0H118_SACKO</name>
<dbReference type="Pfam" id="PF00083">
    <property type="entry name" value="Sugar_tr"/>
    <property type="match status" value="1"/>
</dbReference>
<sequence length="586" mass="65903">MLHYDDVLRNILGEFGTYQKACFILVGIAAPLPLALVTLSPVFLFATTDSLCKVPEASEISKQICFNNTIGNCDLLVKNLTIPRINKDIGCGSVSVFDQCRRYNISYDDIAAYPETNIESFINNNETIKCDHGWEYDRSQYKLTVSHQFDLVCDRFYMNALPTSVYMFGMLAGSIIWGYVLDMFGRMTGFMVGNVLLIITGIIGAFPFNYVMFVVMRFFIPVSQYGVYLAGFVLVCEYVGPTKRTFTGMMYSSFFSAGYMVLAVYAYFIREWWILQLVTIVPNVIFLIYYWVVPESPRWLISVGRTKEAENIISRCARINKVDIPKDLFKQEWQNETKRDNTGDLNQTKYGCITLIRYPNLRKKTIILCYTWITITLIYYGISFDTSNLGGNVYLNMFISGVVEIAAYIFGIILMENSRIGRRWAHCSTLVFAGIACIALAFVPPCGGYVWLGITLAMLGKFGITSAFGMIYVYSAELFPTPLRSVGVGTCSMCARIGGILAPQLLLMGEVWKQLPPLVFGITSIVAGILIVFLPETRGVELPESIEEAEQFGNKYGIIQNNDPRKQNKGVNIVANEDNSVELNVL</sequence>
<feature type="transmembrane region" description="Helical" evidence="5">
    <location>
        <begin position="365"/>
        <end position="382"/>
    </location>
</feature>
<feature type="transmembrane region" description="Helical" evidence="5">
    <location>
        <begin position="165"/>
        <end position="184"/>
    </location>
</feature>
<feature type="transmembrane region" description="Helical" evidence="5">
    <location>
        <begin position="21"/>
        <end position="46"/>
    </location>
</feature>
<dbReference type="PROSITE" id="PS50850">
    <property type="entry name" value="MFS"/>
    <property type="match status" value="1"/>
</dbReference>
<feature type="transmembrane region" description="Helical" evidence="5">
    <location>
        <begin position="191"/>
        <end position="212"/>
    </location>
</feature>
<evidence type="ECO:0000313" key="7">
    <source>
        <dbReference type="Proteomes" id="UP000694865"/>
    </source>
</evidence>
<organism evidence="7 8">
    <name type="scientific">Saccoglossus kowalevskii</name>
    <name type="common">Acorn worm</name>
    <dbReference type="NCBI Taxonomy" id="10224"/>
    <lineage>
        <taxon>Eukaryota</taxon>
        <taxon>Metazoa</taxon>
        <taxon>Hemichordata</taxon>
        <taxon>Enteropneusta</taxon>
        <taxon>Harrimaniidae</taxon>
        <taxon>Saccoglossus</taxon>
    </lineage>
</organism>
<dbReference type="Proteomes" id="UP000694865">
    <property type="component" value="Unplaced"/>
</dbReference>